<feature type="domain" description="Cyclic nucleotide-binding" evidence="2">
    <location>
        <begin position="97"/>
        <end position="227"/>
    </location>
</feature>
<organism evidence="3 4">
    <name type="scientific">Paramecium primaurelia</name>
    <dbReference type="NCBI Taxonomy" id="5886"/>
    <lineage>
        <taxon>Eukaryota</taxon>
        <taxon>Sar</taxon>
        <taxon>Alveolata</taxon>
        <taxon>Ciliophora</taxon>
        <taxon>Intramacronucleata</taxon>
        <taxon>Oligohymenophorea</taxon>
        <taxon>Peniculida</taxon>
        <taxon>Parameciidae</taxon>
        <taxon>Paramecium</taxon>
    </lineage>
</organism>
<evidence type="ECO:0000259" key="2">
    <source>
        <dbReference type="PROSITE" id="PS50042"/>
    </source>
</evidence>
<feature type="domain" description="Cyclic nucleotide-binding" evidence="2">
    <location>
        <begin position="246"/>
        <end position="345"/>
    </location>
</feature>
<dbReference type="EMBL" id="CAJJDM010000032">
    <property type="protein sequence ID" value="CAD8062671.1"/>
    <property type="molecule type" value="Genomic_DNA"/>
</dbReference>
<sequence length="576" mass="67502">MSEASSPVREGSYKLRTHSNCNFMFSRSLVQPHSERIYNQGDNAMLLKFEDLNQSIPLIGLLSKPHCKLSDGMTIYNQVKKYSFFQELFNSSRLKNDMEQIYHLCTKLQLEVFKQGTIILKEGAISNDKMYLIIEGRVLIFKQQYSIIKQQMKGQQTVSKTELQSDILQNYMQNYGCLINDLNPGNYFGEKALMENNRDAQRSATCIADIDTYLISLNRNEFFEVLGSFKKDAEFKREVFQQVIPYFERITSTLIIESLMYSFNEEIKLRDETVTQEGDQANTFYILFEGEVAIMKKHQNHQMLLCSLHNQQVIGEESLFQDNYFYTVVVHSQQAKFYKISAQSFLLKGSQQCVKGLKNMMEKKQQTRTFLFETIIKKSIEHRETTKKLIRNRNQSTQEEDCKKQYYGITNRYQRKLDTTINRGSSIFSSNQTNQSLNTQNSLKQVTKCLEDYALFQVKFEENKQKRNCFKQSIQYQQLQQKLGINQKTESSSPSKQETEQQKDFSSRTDSIYTMKNKNSLSSRTKSSLIQNFLQFNTVDAMKKKLTNQKKNYLIKSMKQMKDLQLIKIRCQTLEQ</sequence>
<dbReference type="CDD" id="cd00038">
    <property type="entry name" value="CAP_ED"/>
    <property type="match status" value="2"/>
</dbReference>
<dbReference type="GO" id="GO:0034236">
    <property type="term" value="F:protein kinase A catalytic subunit binding"/>
    <property type="evidence" value="ECO:0007669"/>
    <property type="project" value="TreeGrafter"/>
</dbReference>
<dbReference type="InterPro" id="IPR050503">
    <property type="entry name" value="cAMP-dep_PK_reg_su-like"/>
</dbReference>
<gene>
    <name evidence="3" type="ORF">PPRIM_AZ9-3.1.T0330275</name>
</gene>
<feature type="compositionally biased region" description="Polar residues" evidence="1">
    <location>
        <begin position="508"/>
        <end position="518"/>
    </location>
</feature>
<dbReference type="OMA" id="PYFERIT"/>
<dbReference type="GO" id="GO:0030552">
    <property type="term" value="F:cAMP binding"/>
    <property type="evidence" value="ECO:0007669"/>
    <property type="project" value="TreeGrafter"/>
</dbReference>
<dbReference type="Pfam" id="PF00027">
    <property type="entry name" value="cNMP_binding"/>
    <property type="match status" value="1"/>
</dbReference>
<evidence type="ECO:0000313" key="4">
    <source>
        <dbReference type="Proteomes" id="UP000688137"/>
    </source>
</evidence>
<dbReference type="GO" id="GO:0005952">
    <property type="term" value="C:cAMP-dependent protein kinase complex"/>
    <property type="evidence" value="ECO:0007669"/>
    <property type="project" value="InterPro"/>
</dbReference>
<reference evidence="3" key="1">
    <citation type="submission" date="2021-01" db="EMBL/GenBank/DDBJ databases">
        <authorList>
            <consortium name="Genoscope - CEA"/>
            <person name="William W."/>
        </authorList>
    </citation>
    <scope>NUCLEOTIDE SEQUENCE</scope>
</reference>
<feature type="compositionally biased region" description="Basic and acidic residues" evidence="1">
    <location>
        <begin position="497"/>
        <end position="507"/>
    </location>
</feature>
<feature type="region of interest" description="Disordered" evidence="1">
    <location>
        <begin position="485"/>
        <end position="518"/>
    </location>
</feature>
<proteinExistence type="predicted"/>
<comment type="caution">
    <text evidence="3">The sequence shown here is derived from an EMBL/GenBank/DDBJ whole genome shotgun (WGS) entry which is preliminary data.</text>
</comment>
<dbReference type="PANTHER" id="PTHR11635:SF152">
    <property type="entry name" value="CAMP-DEPENDENT PROTEIN KINASE TYPE I REGULATORY SUBUNIT-RELATED"/>
    <property type="match status" value="1"/>
</dbReference>
<evidence type="ECO:0000256" key="1">
    <source>
        <dbReference type="SAM" id="MobiDB-lite"/>
    </source>
</evidence>
<keyword evidence="4" id="KW-1185">Reference proteome</keyword>
<evidence type="ECO:0000313" key="3">
    <source>
        <dbReference type="EMBL" id="CAD8062671.1"/>
    </source>
</evidence>
<dbReference type="Proteomes" id="UP000688137">
    <property type="component" value="Unassembled WGS sequence"/>
</dbReference>
<protein>
    <recommendedName>
        <fullName evidence="2">Cyclic nucleotide-binding domain-containing protein</fullName>
    </recommendedName>
</protein>
<accession>A0A8S1L7J8</accession>
<dbReference type="GO" id="GO:0004862">
    <property type="term" value="F:cAMP-dependent protein kinase inhibitor activity"/>
    <property type="evidence" value="ECO:0007669"/>
    <property type="project" value="TreeGrafter"/>
</dbReference>
<dbReference type="GO" id="GO:0005829">
    <property type="term" value="C:cytosol"/>
    <property type="evidence" value="ECO:0007669"/>
    <property type="project" value="TreeGrafter"/>
</dbReference>
<dbReference type="InterPro" id="IPR000595">
    <property type="entry name" value="cNMP-bd_dom"/>
</dbReference>
<name>A0A8S1L7J8_PARPR</name>
<dbReference type="PROSITE" id="PS50042">
    <property type="entry name" value="CNMP_BINDING_3"/>
    <property type="match status" value="2"/>
</dbReference>
<dbReference type="SMART" id="SM00100">
    <property type="entry name" value="cNMP"/>
    <property type="match status" value="2"/>
</dbReference>
<dbReference type="AlphaFoldDB" id="A0A8S1L7J8"/>
<dbReference type="PANTHER" id="PTHR11635">
    <property type="entry name" value="CAMP-DEPENDENT PROTEIN KINASE REGULATORY CHAIN"/>
    <property type="match status" value="1"/>
</dbReference>